<gene>
    <name evidence="2" type="ORF">VF724_03870</name>
</gene>
<name>A0ABU5ZE92_9BACL</name>
<protein>
    <submittedName>
        <fullName evidence="2">Uncharacterized protein</fullName>
    </submittedName>
</protein>
<keyword evidence="3" id="KW-1185">Reference proteome</keyword>
<feature type="coiled-coil region" evidence="1">
    <location>
        <begin position="17"/>
        <end position="44"/>
    </location>
</feature>
<dbReference type="Proteomes" id="UP001310386">
    <property type="component" value="Unassembled WGS sequence"/>
</dbReference>
<evidence type="ECO:0000256" key="1">
    <source>
        <dbReference type="SAM" id="Coils"/>
    </source>
</evidence>
<accession>A0ABU5ZE92</accession>
<sequence length="59" mass="6942">MTDMTEREMLSAILKNQETMNAKIENMNSQMESMNVKLDDFIAETRNNFNQVNRKNQIS</sequence>
<comment type="caution">
    <text evidence="2">The sequence shown here is derived from an EMBL/GenBank/DDBJ whole genome shotgun (WGS) entry which is preliminary data.</text>
</comment>
<organism evidence="2 3">
    <name type="scientific">Ferviditalea candida</name>
    <dbReference type="NCBI Taxonomy" id="3108399"/>
    <lineage>
        <taxon>Bacteria</taxon>
        <taxon>Bacillati</taxon>
        <taxon>Bacillota</taxon>
        <taxon>Bacilli</taxon>
        <taxon>Bacillales</taxon>
        <taxon>Paenibacillaceae</taxon>
        <taxon>Ferviditalea</taxon>
    </lineage>
</organism>
<reference evidence="2" key="1">
    <citation type="submission" date="2023-12" db="EMBL/GenBank/DDBJ databases">
        <title>Fervidustalea candida gen. nov., sp. nov., a novel member of the family Paenibacillaceae isolated from a geothermal area.</title>
        <authorList>
            <person name="Li W.-J."/>
            <person name="Jiao J.-Y."/>
            <person name="Chen Y."/>
        </authorList>
    </citation>
    <scope>NUCLEOTIDE SEQUENCE</scope>
    <source>
        <strain evidence="2">SYSU GA230002</strain>
    </source>
</reference>
<evidence type="ECO:0000313" key="2">
    <source>
        <dbReference type="EMBL" id="MEB3100793.1"/>
    </source>
</evidence>
<proteinExistence type="predicted"/>
<evidence type="ECO:0000313" key="3">
    <source>
        <dbReference type="Proteomes" id="UP001310386"/>
    </source>
</evidence>
<keyword evidence="1" id="KW-0175">Coiled coil</keyword>
<dbReference type="EMBL" id="JAYJLD010000004">
    <property type="protein sequence ID" value="MEB3100793.1"/>
    <property type="molecule type" value="Genomic_DNA"/>
</dbReference>
<dbReference type="RefSeq" id="WP_371752911.1">
    <property type="nucleotide sequence ID" value="NZ_JAYJLD010000004.1"/>
</dbReference>